<evidence type="ECO:0000313" key="2">
    <source>
        <dbReference type="Proteomes" id="UP000468766"/>
    </source>
</evidence>
<sequence>MSWNIWESLLPELSEVNLRLKDRIPHPLNNSIPMASKKGSYNAQRMLPAILVLLTSKMYGQVDRKAHYLACTVQFVQAGTDIHRMVPEENWSRQLGEKDTIPSSVLMGDLLYAQAVDYLCEGHLFAYLEALSQALCYIHEGAVIRKEFADNAFVSDEQVEKAKELEFATLPALSCRITAEISGASPQEIRSLEQVGRVAGLLAGQSTTSSSMLQCNIWLKQGLEALEKLPTGIMNDSAQLLLTQLAGVSWNERMPLAVEGKSVAIAGKTKKVVV</sequence>
<accession>A0A6I0F4C5</accession>
<dbReference type="EMBL" id="WBXO01000001">
    <property type="protein sequence ID" value="KAB2954610.1"/>
    <property type="molecule type" value="Genomic_DNA"/>
</dbReference>
<evidence type="ECO:0000313" key="1">
    <source>
        <dbReference type="EMBL" id="KAB2954610.1"/>
    </source>
</evidence>
<dbReference type="Gene3D" id="1.10.600.10">
    <property type="entry name" value="Farnesyl Diphosphate Synthase"/>
    <property type="match status" value="1"/>
</dbReference>
<name>A0A6I0F4C5_9FIRM</name>
<dbReference type="InterPro" id="IPR008949">
    <property type="entry name" value="Isoprenoid_synthase_dom_sf"/>
</dbReference>
<dbReference type="Proteomes" id="UP000468766">
    <property type="component" value="Unassembled WGS sequence"/>
</dbReference>
<dbReference type="RefSeq" id="WP_151618216.1">
    <property type="nucleotide sequence ID" value="NZ_WBXO01000001.1"/>
</dbReference>
<organism evidence="1 2">
    <name type="scientific">Heliorestis acidaminivorans</name>
    <dbReference type="NCBI Taxonomy" id="553427"/>
    <lineage>
        <taxon>Bacteria</taxon>
        <taxon>Bacillati</taxon>
        <taxon>Bacillota</taxon>
        <taxon>Clostridia</taxon>
        <taxon>Eubacteriales</taxon>
        <taxon>Heliobacteriaceae</taxon>
        <taxon>Heliorestis</taxon>
    </lineage>
</organism>
<proteinExistence type="predicted"/>
<comment type="caution">
    <text evidence="1">The sequence shown here is derived from an EMBL/GenBank/DDBJ whole genome shotgun (WGS) entry which is preliminary data.</text>
</comment>
<dbReference type="AlphaFoldDB" id="A0A6I0F4C5"/>
<protein>
    <recommendedName>
        <fullName evidence="3">Polyprenyl synthetase family protein</fullName>
    </recommendedName>
</protein>
<evidence type="ECO:0008006" key="3">
    <source>
        <dbReference type="Google" id="ProtNLM"/>
    </source>
</evidence>
<gene>
    <name evidence="1" type="ORF">F9B85_02745</name>
</gene>
<dbReference type="OrthoDB" id="1795180at2"/>
<reference evidence="1 2" key="1">
    <citation type="submission" date="2019-10" db="EMBL/GenBank/DDBJ databases">
        <title>Whole-genome sequence of the extremophile Heliorestis acidaminivorans DSM 24790.</title>
        <authorList>
            <person name="Kyndt J.A."/>
            <person name="Meyer T.E."/>
        </authorList>
    </citation>
    <scope>NUCLEOTIDE SEQUENCE [LARGE SCALE GENOMIC DNA]</scope>
    <source>
        <strain evidence="1 2">DSM 24790</strain>
    </source>
</reference>
<keyword evidence="2" id="KW-1185">Reference proteome</keyword>
<dbReference type="SUPFAM" id="SSF48576">
    <property type="entry name" value="Terpenoid synthases"/>
    <property type="match status" value="1"/>
</dbReference>